<evidence type="ECO:0000259" key="2">
    <source>
        <dbReference type="Pfam" id="PF13619"/>
    </source>
</evidence>
<proteinExistence type="predicted"/>
<feature type="domain" description="KTSC" evidence="2">
    <location>
        <begin position="8"/>
        <end position="64"/>
    </location>
</feature>
<evidence type="ECO:0000313" key="3">
    <source>
        <dbReference type="EMBL" id="MBE7369643.1"/>
    </source>
</evidence>
<dbReference type="RefSeq" id="WP_193678256.1">
    <property type="nucleotide sequence ID" value="NZ_JADDIV010000005.1"/>
</dbReference>
<gene>
    <name evidence="3" type="ORF">IM787_18920</name>
</gene>
<dbReference type="InterPro" id="IPR025309">
    <property type="entry name" value="KTSC_dom"/>
</dbReference>
<evidence type="ECO:0000256" key="1">
    <source>
        <dbReference type="SAM" id="MobiDB-lite"/>
    </source>
</evidence>
<dbReference type="EMBL" id="JADDIV010000005">
    <property type="protein sequence ID" value="MBE7369643.1"/>
    <property type="molecule type" value="Genomic_DNA"/>
</dbReference>
<evidence type="ECO:0000313" key="4">
    <source>
        <dbReference type="Proteomes" id="UP000806285"/>
    </source>
</evidence>
<comment type="caution">
    <text evidence="3">The sequence shown here is derived from an EMBL/GenBank/DDBJ whole genome shotgun (WGS) entry which is preliminary data.</text>
</comment>
<reference evidence="3 4" key="1">
    <citation type="submission" date="2020-10" db="EMBL/GenBank/DDBJ databases">
        <title>Ramlibacter sp. HM2 16S ribosomal RNA gene Genome sequencing and assembly.</title>
        <authorList>
            <person name="Kang M."/>
        </authorList>
    </citation>
    <scope>NUCLEOTIDE SEQUENCE [LARGE SCALE GENOMIC DNA]</scope>
    <source>
        <strain evidence="3 4">HM2</strain>
    </source>
</reference>
<dbReference type="Pfam" id="PF13619">
    <property type="entry name" value="KTSC"/>
    <property type="match status" value="1"/>
</dbReference>
<protein>
    <submittedName>
        <fullName evidence="3">KTSC domain-containing protein</fullName>
    </submittedName>
</protein>
<keyword evidence="4" id="KW-1185">Reference proteome</keyword>
<organism evidence="3 4">
    <name type="scientific">Ramlibacter pallidus</name>
    <dbReference type="NCBI Taxonomy" id="2780087"/>
    <lineage>
        <taxon>Bacteria</taxon>
        <taxon>Pseudomonadati</taxon>
        <taxon>Pseudomonadota</taxon>
        <taxon>Betaproteobacteria</taxon>
        <taxon>Burkholderiales</taxon>
        <taxon>Comamonadaceae</taxon>
        <taxon>Ramlibacter</taxon>
    </lineage>
</organism>
<name>A0ABR9S801_9BURK</name>
<sequence>MPTRTFTSGRIRRADYDAASRQLDLHWEGGKVLAYKSVPEEVFRRLCSAPNPATYWEDRIAEEYPKGTPRSGAAVPAAGRPPGDLFGKD</sequence>
<feature type="region of interest" description="Disordered" evidence="1">
    <location>
        <begin position="66"/>
        <end position="89"/>
    </location>
</feature>
<dbReference type="Proteomes" id="UP000806285">
    <property type="component" value="Unassembled WGS sequence"/>
</dbReference>
<accession>A0ABR9S801</accession>
<feature type="compositionally biased region" description="Low complexity" evidence="1">
    <location>
        <begin position="69"/>
        <end position="83"/>
    </location>
</feature>